<evidence type="ECO:0000313" key="3">
    <source>
        <dbReference type="EMBL" id="OGY61283.1"/>
    </source>
</evidence>
<evidence type="ECO:0000259" key="2">
    <source>
        <dbReference type="Pfam" id="PF01551"/>
    </source>
</evidence>
<organism evidence="3 4">
    <name type="scientific">Candidatus Colwellbacteria bacterium RIFCSPLOWO2_12_FULL_44_13</name>
    <dbReference type="NCBI Taxonomy" id="1797694"/>
    <lineage>
        <taxon>Bacteria</taxon>
        <taxon>Candidatus Colwelliibacteriota</taxon>
    </lineage>
</organism>
<keyword evidence="1" id="KW-0732">Signal</keyword>
<dbReference type="InterPro" id="IPR016047">
    <property type="entry name" value="M23ase_b-sheet_dom"/>
</dbReference>
<dbReference type="Gene3D" id="2.70.70.10">
    <property type="entry name" value="Glucose Permease (Domain IIA)"/>
    <property type="match status" value="1"/>
</dbReference>
<dbReference type="InterPro" id="IPR011055">
    <property type="entry name" value="Dup_hybrid_motif"/>
</dbReference>
<dbReference type="AlphaFoldDB" id="A0A1G1Z9G4"/>
<dbReference type="CDD" id="cd12797">
    <property type="entry name" value="M23_peptidase"/>
    <property type="match status" value="1"/>
</dbReference>
<comment type="caution">
    <text evidence="3">The sequence shown here is derived from an EMBL/GenBank/DDBJ whole genome shotgun (WGS) entry which is preliminary data.</text>
</comment>
<evidence type="ECO:0000256" key="1">
    <source>
        <dbReference type="ARBA" id="ARBA00022729"/>
    </source>
</evidence>
<dbReference type="PANTHER" id="PTHR21666">
    <property type="entry name" value="PEPTIDASE-RELATED"/>
    <property type="match status" value="1"/>
</dbReference>
<accession>A0A1G1Z9G4</accession>
<reference evidence="3 4" key="1">
    <citation type="journal article" date="2016" name="Nat. Commun.">
        <title>Thousands of microbial genomes shed light on interconnected biogeochemical processes in an aquifer system.</title>
        <authorList>
            <person name="Anantharaman K."/>
            <person name="Brown C.T."/>
            <person name="Hug L.A."/>
            <person name="Sharon I."/>
            <person name="Castelle C.J."/>
            <person name="Probst A.J."/>
            <person name="Thomas B.C."/>
            <person name="Singh A."/>
            <person name="Wilkins M.J."/>
            <person name="Karaoz U."/>
            <person name="Brodie E.L."/>
            <person name="Williams K.H."/>
            <person name="Hubbard S.S."/>
            <person name="Banfield J.F."/>
        </authorList>
    </citation>
    <scope>NUCLEOTIDE SEQUENCE [LARGE SCALE GENOMIC DNA]</scope>
</reference>
<dbReference type="SUPFAM" id="SSF51261">
    <property type="entry name" value="Duplicated hybrid motif"/>
    <property type="match status" value="1"/>
</dbReference>
<protein>
    <recommendedName>
        <fullName evidence="2">M23ase beta-sheet core domain-containing protein</fullName>
    </recommendedName>
</protein>
<dbReference type="Pfam" id="PF01551">
    <property type="entry name" value="Peptidase_M23"/>
    <property type="match status" value="1"/>
</dbReference>
<name>A0A1G1Z9G4_9BACT</name>
<dbReference type="GO" id="GO:0004222">
    <property type="term" value="F:metalloendopeptidase activity"/>
    <property type="evidence" value="ECO:0007669"/>
    <property type="project" value="TreeGrafter"/>
</dbReference>
<dbReference type="EMBL" id="MHJC01000026">
    <property type="protein sequence ID" value="OGY61283.1"/>
    <property type="molecule type" value="Genomic_DNA"/>
</dbReference>
<proteinExistence type="predicted"/>
<feature type="domain" description="M23ase beta-sheet core" evidence="2">
    <location>
        <begin position="85"/>
        <end position="180"/>
    </location>
</feature>
<dbReference type="PROSITE" id="PS51257">
    <property type="entry name" value="PROKAR_LIPOPROTEIN"/>
    <property type="match status" value="1"/>
</dbReference>
<dbReference type="Proteomes" id="UP000176976">
    <property type="component" value="Unassembled WGS sequence"/>
</dbReference>
<evidence type="ECO:0000313" key="4">
    <source>
        <dbReference type="Proteomes" id="UP000176976"/>
    </source>
</evidence>
<dbReference type="PANTHER" id="PTHR21666:SF289">
    <property type="entry name" value="L-ALA--D-GLU ENDOPEPTIDASE"/>
    <property type="match status" value="1"/>
</dbReference>
<gene>
    <name evidence="3" type="ORF">A3H06_01010</name>
</gene>
<sequence>MKTIRWALAPRFVLVFVALLIVVGCGHSVKVVTIPDTKEAEQHLLARAFSSGSNDDYTRGKFSDPLASTRTVTSSYGVKRAGNRVHEGVDLRASLHTKVKAINSGKVVLVARLLQEGLMVVIDHGRGIFSVYMHLSEILVKQNEMVKNGQTISFSGDSGEGVTGPHLHLGVRFDGEYVDPLLFMKISNKYKK</sequence>
<dbReference type="InterPro" id="IPR050570">
    <property type="entry name" value="Cell_wall_metabolism_enzyme"/>
</dbReference>